<gene>
    <name evidence="1" type="ORF">R4I43_11730</name>
</gene>
<dbReference type="EMBL" id="JAWLNX010000006">
    <property type="protein sequence ID" value="MEB3368075.1"/>
    <property type="molecule type" value="Genomic_DNA"/>
</dbReference>
<reference evidence="1 2" key="1">
    <citation type="submission" date="2023-10" db="EMBL/GenBank/DDBJ databases">
        <title>Saccharopolyspora sp. nov., isolated from mangrove soil.</title>
        <authorList>
            <person name="Lu Y."/>
            <person name="Liu W."/>
        </authorList>
    </citation>
    <scope>NUCLEOTIDE SEQUENCE [LARGE SCALE GENOMIC DNA]</scope>
    <source>
        <strain evidence="1 2">S2-29</strain>
    </source>
</reference>
<comment type="caution">
    <text evidence="1">The sequence shown here is derived from an EMBL/GenBank/DDBJ whole genome shotgun (WGS) entry which is preliminary data.</text>
</comment>
<sequence>MRERAGGEVDPTTSCSSRVAAEKQSALARRLEGVAQEYALKQADVVKAAGRDPTSVENVKDLERAVVTACDAAKGSATSLEGALALVDDQ</sequence>
<keyword evidence="2" id="KW-1185">Reference proteome</keyword>
<accession>A0ABU6A991</accession>
<evidence type="ECO:0000313" key="2">
    <source>
        <dbReference type="Proteomes" id="UP001327093"/>
    </source>
</evidence>
<protein>
    <submittedName>
        <fullName evidence="1">Uncharacterized protein</fullName>
    </submittedName>
</protein>
<dbReference type="Proteomes" id="UP001327093">
    <property type="component" value="Unassembled WGS sequence"/>
</dbReference>
<name>A0ABU6A991_9PSEU</name>
<dbReference type="RefSeq" id="WP_324265607.1">
    <property type="nucleotide sequence ID" value="NZ_JAWLNX010000006.1"/>
</dbReference>
<evidence type="ECO:0000313" key="1">
    <source>
        <dbReference type="EMBL" id="MEB3368075.1"/>
    </source>
</evidence>
<proteinExistence type="predicted"/>
<organism evidence="1 2">
    <name type="scientific">Saccharopolyspora mangrovi</name>
    <dbReference type="NCBI Taxonomy" id="3082379"/>
    <lineage>
        <taxon>Bacteria</taxon>
        <taxon>Bacillati</taxon>
        <taxon>Actinomycetota</taxon>
        <taxon>Actinomycetes</taxon>
        <taxon>Pseudonocardiales</taxon>
        <taxon>Pseudonocardiaceae</taxon>
        <taxon>Saccharopolyspora</taxon>
    </lineage>
</organism>